<dbReference type="InterPro" id="IPR051677">
    <property type="entry name" value="AfsR-DnrI-RedD_regulator"/>
</dbReference>
<evidence type="ECO:0000256" key="6">
    <source>
        <dbReference type="PROSITE-ProRule" id="PRU01091"/>
    </source>
</evidence>
<dbReference type="PROSITE" id="PS51755">
    <property type="entry name" value="OMPR_PHOB"/>
    <property type="match status" value="1"/>
</dbReference>
<dbReference type="AlphaFoldDB" id="A0A646KIB7"/>
<keyword evidence="5" id="KW-0804">Transcription</keyword>
<feature type="DNA-binding region" description="OmpR/PhoB-type" evidence="6">
    <location>
        <begin position="44"/>
        <end position="149"/>
    </location>
</feature>
<organism evidence="9 10">
    <name type="scientific">Streptomyces jumonjinensis</name>
    <dbReference type="NCBI Taxonomy" id="1945"/>
    <lineage>
        <taxon>Bacteria</taxon>
        <taxon>Bacillati</taxon>
        <taxon>Actinomycetota</taxon>
        <taxon>Actinomycetes</taxon>
        <taxon>Kitasatosporales</taxon>
        <taxon>Streptomycetaceae</taxon>
        <taxon>Streptomyces</taxon>
    </lineage>
</organism>
<comment type="caution">
    <text evidence="9">The sequence shown here is derived from an EMBL/GenBank/DDBJ whole genome shotgun (WGS) entry which is preliminary data.</text>
</comment>
<evidence type="ECO:0000313" key="10">
    <source>
        <dbReference type="Proteomes" id="UP000419138"/>
    </source>
</evidence>
<dbReference type="InterPro" id="IPR001867">
    <property type="entry name" value="OmpR/PhoB-type_DNA-bd"/>
</dbReference>
<dbReference type="Proteomes" id="UP000419138">
    <property type="component" value="Unassembled WGS sequence"/>
</dbReference>
<dbReference type="InterPro" id="IPR011990">
    <property type="entry name" value="TPR-like_helical_dom_sf"/>
</dbReference>
<dbReference type="EMBL" id="VCLA01000145">
    <property type="protein sequence ID" value="MQT02012.1"/>
    <property type="molecule type" value="Genomic_DNA"/>
</dbReference>
<evidence type="ECO:0000256" key="1">
    <source>
        <dbReference type="ARBA" id="ARBA00005820"/>
    </source>
</evidence>
<dbReference type="InterPro" id="IPR016032">
    <property type="entry name" value="Sig_transdc_resp-reg_C-effctor"/>
</dbReference>
<gene>
    <name evidence="9" type="ORF">FF041_17880</name>
</gene>
<keyword evidence="2" id="KW-0902">Two-component regulatory system</keyword>
<evidence type="ECO:0000313" key="9">
    <source>
        <dbReference type="EMBL" id="MQT02012.1"/>
    </source>
</evidence>
<accession>A0A646KIB7</accession>
<dbReference type="SMART" id="SM01043">
    <property type="entry name" value="BTAD"/>
    <property type="match status" value="1"/>
</dbReference>
<keyword evidence="10" id="KW-1185">Reference proteome</keyword>
<dbReference type="SUPFAM" id="SSF48452">
    <property type="entry name" value="TPR-like"/>
    <property type="match status" value="1"/>
</dbReference>
<dbReference type="SMART" id="SM00862">
    <property type="entry name" value="Trans_reg_C"/>
    <property type="match status" value="1"/>
</dbReference>
<name>A0A646KIB7_STRJU</name>
<evidence type="ECO:0000256" key="4">
    <source>
        <dbReference type="ARBA" id="ARBA00023125"/>
    </source>
</evidence>
<evidence type="ECO:0000256" key="5">
    <source>
        <dbReference type="ARBA" id="ARBA00023163"/>
    </source>
</evidence>
<dbReference type="PANTHER" id="PTHR35807">
    <property type="entry name" value="TRANSCRIPTIONAL REGULATOR REDD-RELATED"/>
    <property type="match status" value="1"/>
</dbReference>
<evidence type="ECO:0000259" key="8">
    <source>
        <dbReference type="PROSITE" id="PS51755"/>
    </source>
</evidence>
<dbReference type="PANTHER" id="PTHR35807:SF1">
    <property type="entry name" value="TRANSCRIPTIONAL REGULATOR REDD"/>
    <property type="match status" value="1"/>
</dbReference>
<evidence type="ECO:0000256" key="7">
    <source>
        <dbReference type="SAM" id="MobiDB-lite"/>
    </source>
</evidence>
<dbReference type="CDD" id="cd15831">
    <property type="entry name" value="BTAD"/>
    <property type="match status" value="1"/>
</dbReference>
<protein>
    <recommendedName>
        <fullName evidence="8">OmpR/PhoB-type domain-containing protein</fullName>
    </recommendedName>
</protein>
<dbReference type="GO" id="GO:0006355">
    <property type="term" value="P:regulation of DNA-templated transcription"/>
    <property type="evidence" value="ECO:0007669"/>
    <property type="project" value="InterPro"/>
</dbReference>
<evidence type="ECO:0000256" key="2">
    <source>
        <dbReference type="ARBA" id="ARBA00023012"/>
    </source>
</evidence>
<feature type="domain" description="OmpR/PhoB-type" evidence="8">
    <location>
        <begin position="44"/>
        <end position="149"/>
    </location>
</feature>
<dbReference type="SUPFAM" id="SSF46894">
    <property type="entry name" value="C-terminal effector domain of the bipartite response regulators"/>
    <property type="match status" value="1"/>
</dbReference>
<dbReference type="GO" id="GO:0003677">
    <property type="term" value="F:DNA binding"/>
    <property type="evidence" value="ECO:0007669"/>
    <property type="project" value="UniProtKB-UniRule"/>
</dbReference>
<comment type="similarity">
    <text evidence="1">Belongs to the AfsR/DnrI/RedD regulatory family.</text>
</comment>
<evidence type="ECO:0000256" key="3">
    <source>
        <dbReference type="ARBA" id="ARBA00023015"/>
    </source>
</evidence>
<dbReference type="Pfam" id="PF03704">
    <property type="entry name" value="BTAD"/>
    <property type="match status" value="1"/>
</dbReference>
<proteinExistence type="inferred from homology"/>
<dbReference type="Gene3D" id="1.10.10.10">
    <property type="entry name" value="Winged helix-like DNA-binding domain superfamily/Winged helix DNA-binding domain"/>
    <property type="match status" value="1"/>
</dbReference>
<dbReference type="InterPro" id="IPR005158">
    <property type="entry name" value="BTAD"/>
</dbReference>
<dbReference type="GO" id="GO:0000160">
    <property type="term" value="P:phosphorelay signal transduction system"/>
    <property type="evidence" value="ECO:0007669"/>
    <property type="project" value="UniProtKB-KW"/>
</dbReference>
<dbReference type="Gene3D" id="1.25.40.10">
    <property type="entry name" value="Tetratricopeptide repeat domain"/>
    <property type="match status" value="1"/>
</dbReference>
<dbReference type="OrthoDB" id="4336084at2"/>
<reference evidence="9 10" key="1">
    <citation type="submission" date="2019-05" db="EMBL/GenBank/DDBJ databases">
        <title>Comparative genomics and metabolomics analyses of clavulanic acid producing Streptomyces species provides insight into specialized metabolism and evolution of beta-lactam biosynthetic gene clusters.</title>
        <authorList>
            <person name="Moore M.A."/>
            <person name="Cruz-Morales P."/>
            <person name="Barona Gomez F."/>
            <person name="Kapil T."/>
        </authorList>
    </citation>
    <scope>NUCLEOTIDE SEQUENCE [LARGE SCALE GENOMIC DNA]</scope>
    <source>
        <strain evidence="9 10">NRRL 5741</strain>
    </source>
</reference>
<dbReference type="InterPro" id="IPR036388">
    <property type="entry name" value="WH-like_DNA-bd_sf"/>
</dbReference>
<feature type="region of interest" description="Disordered" evidence="7">
    <location>
        <begin position="309"/>
        <end position="333"/>
    </location>
</feature>
<keyword evidence="3" id="KW-0805">Transcription regulation</keyword>
<sequence>MTYCQKWCPASGTGTGGRNGAVGSTRGRTMSTVLLRHTGPDGDGDGDRSSGVRFTLFGPIQMLVDGDPVTLGPPKQRALLATLLLRPGLSTGTDQLISALWGVEQPAYAKNLVQKYVSGLRGVLAGAVAGVPGTAPEVVWTPGGYRLETGDAVVDLHVYERLASEGTTMALTGDLHGAARHLDGARILVTGTLAEGLEAPVLDRERVYREERFLADMELRAEVELDLGRHRNAIPYLYFVLHRRPLSERFSWLLMLALFRADRGGDALSHYHGYQRRVADELGADPGFALRELHRRILAQDPALMTLATVPPPEGGRLRPGGDPAPGTPPGTP</sequence>
<keyword evidence="4 6" id="KW-0238">DNA-binding</keyword>